<feature type="non-terminal residue" evidence="6">
    <location>
        <position position="1"/>
    </location>
</feature>
<dbReference type="Pfam" id="PF00501">
    <property type="entry name" value="AMP-binding"/>
    <property type="match status" value="1"/>
</dbReference>
<reference evidence="6 7" key="1">
    <citation type="journal article" date="2014" name="Nature">
        <title>An environmental bacterial taxon with a large and distinct metabolic repertoire.</title>
        <authorList>
            <person name="Wilson M.C."/>
            <person name="Mori T."/>
            <person name="Ruckert C."/>
            <person name="Uria A.R."/>
            <person name="Helf M.J."/>
            <person name="Takada K."/>
            <person name="Gernert C."/>
            <person name="Steffens U.A."/>
            <person name="Heycke N."/>
            <person name="Schmitt S."/>
            <person name="Rinke C."/>
            <person name="Helfrich E.J."/>
            <person name="Brachmann A.O."/>
            <person name="Gurgui C."/>
            <person name="Wakimoto T."/>
            <person name="Kracht M."/>
            <person name="Crusemann M."/>
            <person name="Hentschel U."/>
            <person name="Abe I."/>
            <person name="Matsunaga S."/>
            <person name="Kalinowski J."/>
            <person name="Takeyama H."/>
            <person name="Piel J."/>
        </authorList>
    </citation>
    <scope>NUCLEOTIDE SEQUENCE [LARGE SCALE GENOMIC DNA]</scope>
    <source>
        <strain evidence="7">TSY1</strain>
    </source>
</reference>
<dbReference type="InterPro" id="IPR045851">
    <property type="entry name" value="AMP-bd_C_sf"/>
</dbReference>
<dbReference type="InterPro" id="IPR001242">
    <property type="entry name" value="Condensation_dom"/>
</dbReference>
<dbReference type="GO" id="GO:0031177">
    <property type="term" value="F:phosphopantetheine binding"/>
    <property type="evidence" value="ECO:0007669"/>
    <property type="project" value="InterPro"/>
</dbReference>
<dbReference type="GO" id="GO:0009366">
    <property type="term" value="C:enterobactin synthetase complex"/>
    <property type="evidence" value="ECO:0007669"/>
    <property type="project" value="TreeGrafter"/>
</dbReference>
<keyword evidence="2" id="KW-0596">Phosphopantetheine</keyword>
<dbReference type="InterPro" id="IPR009081">
    <property type="entry name" value="PP-bd_ACP"/>
</dbReference>
<dbReference type="FunFam" id="3.30.559.30:FF:000001">
    <property type="entry name" value="Non-ribosomal peptide synthetase"/>
    <property type="match status" value="1"/>
</dbReference>
<keyword evidence="7" id="KW-1185">Reference proteome</keyword>
<dbReference type="Gene3D" id="3.30.300.30">
    <property type="match status" value="2"/>
</dbReference>
<proteinExistence type="predicted"/>
<protein>
    <recommendedName>
        <fullName evidence="5">Carrier domain-containing protein</fullName>
    </recommendedName>
</protein>
<name>W4LYD9_ENTF1</name>
<dbReference type="InterPro" id="IPR023213">
    <property type="entry name" value="CAT-like_dom_sf"/>
</dbReference>
<dbReference type="FunFam" id="3.30.559.10:FF:000012">
    <property type="entry name" value="Non-ribosomal peptide synthetase"/>
    <property type="match status" value="1"/>
</dbReference>
<dbReference type="FunFam" id="3.30.300.30:FF:000010">
    <property type="entry name" value="Enterobactin synthetase component F"/>
    <property type="match status" value="2"/>
</dbReference>
<keyword evidence="3" id="KW-0597">Phosphoprotein</keyword>
<dbReference type="SUPFAM" id="SSF56801">
    <property type="entry name" value="Acetyl-CoA synthetase-like"/>
    <property type="match status" value="2"/>
</dbReference>
<dbReference type="PROSITE" id="PS50075">
    <property type="entry name" value="CARRIER"/>
    <property type="match status" value="2"/>
</dbReference>
<accession>W4LYD9</accession>
<dbReference type="InterPro" id="IPR036736">
    <property type="entry name" value="ACP-like_sf"/>
</dbReference>
<dbReference type="InterPro" id="IPR000873">
    <property type="entry name" value="AMP-dep_synth/lig_dom"/>
</dbReference>
<dbReference type="Gene3D" id="3.30.559.30">
    <property type="entry name" value="Nonribosomal peptide synthetase, condensation domain"/>
    <property type="match status" value="1"/>
</dbReference>
<feature type="domain" description="Carrier" evidence="5">
    <location>
        <begin position="110"/>
        <end position="185"/>
    </location>
</feature>
<dbReference type="HOGENOM" id="CLU_250609_0_0_7"/>
<dbReference type="Gene3D" id="2.30.38.10">
    <property type="entry name" value="Luciferase, Domain 3"/>
    <property type="match status" value="1"/>
</dbReference>
<feature type="region of interest" description="Disordered" evidence="4">
    <location>
        <begin position="1269"/>
        <end position="1302"/>
    </location>
</feature>
<feature type="domain" description="Carrier" evidence="5">
    <location>
        <begin position="1191"/>
        <end position="1266"/>
    </location>
</feature>
<dbReference type="PATRIC" id="fig|1429438.4.peg.563"/>
<evidence type="ECO:0000256" key="1">
    <source>
        <dbReference type="ARBA" id="ARBA00001957"/>
    </source>
</evidence>
<dbReference type="FunFam" id="3.40.50.12780:FF:000012">
    <property type="entry name" value="Non-ribosomal peptide synthetase"/>
    <property type="match status" value="1"/>
</dbReference>
<evidence type="ECO:0000259" key="5">
    <source>
        <dbReference type="PROSITE" id="PS50075"/>
    </source>
</evidence>
<comment type="cofactor">
    <cofactor evidence="1">
        <name>pantetheine 4'-phosphate</name>
        <dbReference type="ChEBI" id="CHEBI:47942"/>
    </cofactor>
</comment>
<dbReference type="InterPro" id="IPR010071">
    <property type="entry name" value="AA_adenyl_dom"/>
</dbReference>
<dbReference type="GO" id="GO:0009239">
    <property type="term" value="P:enterobactin biosynthetic process"/>
    <property type="evidence" value="ECO:0007669"/>
    <property type="project" value="TreeGrafter"/>
</dbReference>
<dbReference type="InterPro" id="IPR020806">
    <property type="entry name" value="PKS_PP-bd"/>
</dbReference>
<dbReference type="FunFam" id="3.40.50.980:FF:000001">
    <property type="entry name" value="Non-ribosomal peptide synthetase"/>
    <property type="match status" value="1"/>
</dbReference>
<dbReference type="PROSITE" id="PS00455">
    <property type="entry name" value="AMP_BINDING"/>
    <property type="match status" value="1"/>
</dbReference>
<dbReference type="SUPFAM" id="SSF47336">
    <property type="entry name" value="ACP-like"/>
    <property type="match status" value="2"/>
</dbReference>
<evidence type="ECO:0000256" key="2">
    <source>
        <dbReference type="ARBA" id="ARBA00022450"/>
    </source>
</evidence>
<dbReference type="Gene3D" id="1.10.1200.10">
    <property type="entry name" value="ACP-like"/>
    <property type="match status" value="2"/>
</dbReference>
<dbReference type="Pfam" id="PF00668">
    <property type="entry name" value="Condensation"/>
    <property type="match status" value="1"/>
</dbReference>
<dbReference type="Pfam" id="PF00550">
    <property type="entry name" value="PP-binding"/>
    <property type="match status" value="2"/>
</dbReference>
<dbReference type="GO" id="GO:0047527">
    <property type="term" value="F:2,3-dihydroxybenzoate-serine ligase activity"/>
    <property type="evidence" value="ECO:0007669"/>
    <property type="project" value="TreeGrafter"/>
</dbReference>
<dbReference type="Pfam" id="PF13193">
    <property type="entry name" value="AMP-binding_C"/>
    <property type="match status" value="2"/>
</dbReference>
<dbReference type="SUPFAM" id="SSF52777">
    <property type="entry name" value="CoA-dependent acyltransferases"/>
    <property type="match status" value="2"/>
</dbReference>
<dbReference type="EMBL" id="AZHW01000097">
    <property type="protein sequence ID" value="ETX02908.1"/>
    <property type="molecule type" value="Genomic_DNA"/>
</dbReference>
<dbReference type="GO" id="GO:0043041">
    <property type="term" value="P:amino acid activation for nonribosomal peptide biosynthetic process"/>
    <property type="evidence" value="ECO:0007669"/>
    <property type="project" value="TreeGrafter"/>
</dbReference>
<evidence type="ECO:0000256" key="4">
    <source>
        <dbReference type="SAM" id="MobiDB-lite"/>
    </source>
</evidence>
<comment type="caution">
    <text evidence="6">The sequence shown here is derived from an EMBL/GenBank/DDBJ whole genome shotgun (WGS) entry which is preliminary data.</text>
</comment>
<dbReference type="CDD" id="cd05930">
    <property type="entry name" value="A_NRPS"/>
    <property type="match status" value="1"/>
</dbReference>
<dbReference type="GO" id="GO:0072330">
    <property type="term" value="P:monocarboxylic acid biosynthetic process"/>
    <property type="evidence" value="ECO:0007669"/>
    <property type="project" value="UniProtKB-ARBA"/>
</dbReference>
<dbReference type="SMART" id="SM00823">
    <property type="entry name" value="PKS_PP"/>
    <property type="match status" value="2"/>
</dbReference>
<dbReference type="PROSITE" id="PS00012">
    <property type="entry name" value="PHOSPHOPANTETHEINE"/>
    <property type="match status" value="1"/>
</dbReference>
<dbReference type="FunFam" id="1.10.1200.10:FF:000016">
    <property type="entry name" value="Non-ribosomal peptide synthase"/>
    <property type="match status" value="2"/>
</dbReference>
<evidence type="ECO:0000256" key="3">
    <source>
        <dbReference type="ARBA" id="ARBA00022553"/>
    </source>
</evidence>
<dbReference type="InterPro" id="IPR025110">
    <property type="entry name" value="AMP-bd_C"/>
</dbReference>
<dbReference type="CDD" id="cd19531">
    <property type="entry name" value="LCL_NRPS-like"/>
    <property type="match status" value="1"/>
</dbReference>
<dbReference type="Proteomes" id="UP000019141">
    <property type="component" value="Unassembled WGS sequence"/>
</dbReference>
<dbReference type="GO" id="GO:0005829">
    <property type="term" value="C:cytosol"/>
    <property type="evidence" value="ECO:0007669"/>
    <property type="project" value="TreeGrafter"/>
</dbReference>
<sequence>DDQVKIRGFRVELGEIETVLSQHPAVQEAVVVAREGTGQLKQLVAYVVSGGEWPSLSAGLRAHLRQTLPDYMMPSAFVELDELPLTPSGKVDRRALPAPEQSGPEAGYAALQTPTEDVIAAIWAEVLGVGQVGRDDNFFELGGHSLLATQVVSRLREAFQVDLPVRTVFESATIAELAQALETARQREPLPIAPPIRALERIGEPPLSFAQQRLWFIERLEDPGPNYNLPLILRLTGQLQVEMLEQALNEVIRRHEVLRTTFPAVDDHAVVQRVAPEWELRLLYVNLQPMAEPEPELTRLLDAEARQPFDLADGPLLRVTLYGLSEREHVLVVNMHHIISDGWSLKILWDEVDTLYQAFSRGKPSPLPALPLQYADFSQWQRGWLQGQVLEQQLAYWRQQLAAAPPLLELPTDHPRPPVQSYRGQTERFELEPQLVFQLRTLSRRFGVSLFMTLYGAFAVLLYRYSGQEDMVIGTPIANRHYREIEPLIGFFVNTLALRVNLSGDPAFADVLAQVRQVTLDAYAHQDIPFEQLVGELDVPRNLSHAPVFQVMLSITNIAMDQLGLDTLEVAPVEVDIDTATFDLTLALEERESEISGSLKGDIEYNTDLFERTTIVRMISHFKQLLSSMASDPVQPVRTLTLLTEAERYQLLAEWNAAAPCERVDTCIHHLFEAQVERTPEARAVVGEGESLTYRQLNDRANQLAHHLQALGVAPESPVGLWVGRSVDMVVGLLGILKAGGAYVPLDPAYPAERLAFMLADTQVQLVVACDPVAEGVEGRGIRVVRLGESAMARQPAHNPVSRVKPDHLAYIIYTSGSTGQPKGVLIEHGALANHCRTMQDTYGLTASDHVLQFAALNFDVSLEQLLPPLLAGATVVLGGLWPPSLFHKKVQECGLTVVDLPPAYCQQVLEIWVADPALMRDTSLRLIIVGGEAASPELAAWWQRADLPSVRLLNAYGPTEATITATVFDVPRDIEPARHRLCLPIGRPLANRQVYVLDAARQLVPIGVPGELYLGGAGLARGYLNRPELTEAAFIANPFGSGYLYRTGDLVRYMPDRADPPVIEFLGRIDRQVKIRGFRIELGELEAVLREHPAVKEVAVLVREAPPGDKRLVAYVALQQEADTSQQATHITAFRTHLKQTLPDYMLPAAFVLLDSLPLTPNGSVDRHALSKRSPEADGVSAPRNIRDVLPQSNLEKAIAAIWCDVLGLEQIGVHDNFFEAGGHSLMALQVHTQLLKTVTQTLNIIDLFHYPTIASLARYVSQMQPEQPELQADLSRSQTRRTAIRQRATQRSERRNRTRR</sequence>
<dbReference type="PANTHER" id="PTHR45527">
    <property type="entry name" value="NONRIBOSOMAL PEPTIDE SYNTHETASE"/>
    <property type="match status" value="1"/>
</dbReference>
<dbReference type="NCBIfam" id="TIGR01733">
    <property type="entry name" value="AA-adenyl-dom"/>
    <property type="match status" value="1"/>
</dbReference>
<organism evidence="6 7">
    <name type="scientific">Entotheonella factor</name>
    <dbReference type="NCBI Taxonomy" id="1429438"/>
    <lineage>
        <taxon>Bacteria</taxon>
        <taxon>Pseudomonadati</taxon>
        <taxon>Nitrospinota/Tectimicrobiota group</taxon>
        <taxon>Candidatus Tectimicrobiota</taxon>
        <taxon>Candidatus Entotheonellia</taxon>
        <taxon>Candidatus Entotheonellales</taxon>
        <taxon>Candidatus Entotheonellaceae</taxon>
        <taxon>Candidatus Entotheonella</taxon>
    </lineage>
</organism>
<gene>
    <name evidence="6" type="ORF">ETSY1_01925</name>
</gene>
<evidence type="ECO:0000313" key="7">
    <source>
        <dbReference type="Proteomes" id="UP000019141"/>
    </source>
</evidence>
<dbReference type="Gene3D" id="3.30.559.10">
    <property type="entry name" value="Chloramphenicol acetyltransferase-like domain"/>
    <property type="match status" value="1"/>
</dbReference>
<dbReference type="Gene3D" id="3.40.50.980">
    <property type="match status" value="2"/>
</dbReference>
<dbReference type="InterPro" id="IPR020845">
    <property type="entry name" value="AMP-binding_CS"/>
</dbReference>
<dbReference type="InterPro" id="IPR006162">
    <property type="entry name" value="Ppantetheine_attach_site"/>
</dbReference>
<feature type="compositionally biased region" description="Basic and acidic residues" evidence="4">
    <location>
        <begin position="1292"/>
        <end position="1302"/>
    </location>
</feature>
<evidence type="ECO:0000313" key="6">
    <source>
        <dbReference type="EMBL" id="ETX02908.1"/>
    </source>
</evidence>
<dbReference type="PANTHER" id="PTHR45527:SF1">
    <property type="entry name" value="FATTY ACID SYNTHASE"/>
    <property type="match status" value="1"/>
</dbReference>